<dbReference type="InterPro" id="IPR047182">
    <property type="entry name" value="MRM1"/>
</dbReference>
<evidence type="ECO:0000259" key="10">
    <source>
        <dbReference type="SMART" id="SM00967"/>
    </source>
</evidence>
<keyword evidence="6" id="KW-0949">S-adenosyl-L-methionine</keyword>
<dbReference type="SMART" id="SM00967">
    <property type="entry name" value="SpoU_sub_bind"/>
    <property type="match status" value="1"/>
</dbReference>
<keyword evidence="8" id="KW-0496">Mitochondrion</keyword>
<evidence type="ECO:0000256" key="1">
    <source>
        <dbReference type="ARBA" id="ARBA00004173"/>
    </source>
</evidence>
<organism evidence="11 12">
    <name type="scientific">Schizosaccharomyces octosporus (strain yFS286)</name>
    <name type="common">Fission yeast</name>
    <name type="synonym">Octosporomyces octosporus</name>
    <dbReference type="NCBI Taxonomy" id="483514"/>
    <lineage>
        <taxon>Eukaryota</taxon>
        <taxon>Fungi</taxon>
        <taxon>Dikarya</taxon>
        <taxon>Ascomycota</taxon>
        <taxon>Taphrinomycotina</taxon>
        <taxon>Schizosaccharomycetes</taxon>
        <taxon>Schizosaccharomycetales</taxon>
        <taxon>Schizosaccharomycetaceae</taxon>
        <taxon>Schizosaccharomyces</taxon>
    </lineage>
</organism>
<evidence type="ECO:0000256" key="4">
    <source>
        <dbReference type="ARBA" id="ARBA00022603"/>
    </source>
</evidence>
<dbReference type="GeneID" id="25030572"/>
<keyword evidence="12" id="KW-1185">Reference proteome</keyword>
<gene>
    <name evidence="11" type="ORF">SOCG_01592</name>
</gene>
<keyword evidence="4 11" id="KW-0489">Methyltransferase</keyword>
<evidence type="ECO:0000256" key="2">
    <source>
        <dbReference type="ARBA" id="ARBA00007228"/>
    </source>
</evidence>
<dbReference type="Proteomes" id="UP000016088">
    <property type="component" value="Unassembled WGS sequence"/>
</dbReference>
<dbReference type="CDD" id="cd18105">
    <property type="entry name" value="SpoU-like_MRM1"/>
    <property type="match status" value="1"/>
</dbReference>
<comment type="subcellular location">
    <subcellularLocation>
        <location evidence="1">Mitochondrion</location>
    </subcellularLocation>
</comment>
<evidence type="ECO:0000256" key="7">
    <source>
        <dbReference type="ARBA" id="ARBA00022946"/>
    </source>
</evidence>
<dbReference type="OMA" id="RKYAHVH"/>
<dbReference type="EMBL" id="KE503208">
    <property type="protein sequence ID" value="EPX71374.1"/>
    <property type="molecule type" value="Genomic_DNA"/>
</dbReference>
<dbReference type="AlphaFoldDB" id="S9RB60"/>
<dbReference type="InterPro" id="IPR029028">
    <property type="entry name" value="Alpha/beta_knot_MTases"/>
</dbReference>
<evidence type="ECO:0000256" key="9">
    <source>
        <dbReference type="ARBA" id="ARBA00034881"/>
    </source>
</evidence>
<evidence type="ECO:0000256" key="3">
    <source>
        <dbReference type="ARBA" id="ARBA00022552"/>
    </source>
</evidence>
<dbReference type="InterPro" id="IPR047261">
    <property type="entry name" value="MRM1_MeTrfase_dom"/>
</dbReference>
<dbReference type="Gene3D" id="3.40.1280.10">
    <property type="match status" value="1"/>
</dbReference>
<evidence type="ECO:0000313" key="11">
    <source>
        <dbReference type="EMBL" id="EPX71374.1"/>
    </source>
</evidence>
<dbReference type="eggNOG" id="KOG0838">
    <property type="taxonomic scope" value="Eukaryota"/>
</dbReference>
<dbReference type="InterPro" id="IPR029064">
    <property type="entry name" value="Ribosomal_eL30-like_sf"/>
</dbReference>
<evidence type="ECO:0000256" key="8">
    <source>
        <dbReference type="ARBA" id="ARBA00023128"/>
    </source>
</evidence>
<dbReference type="OrthoDB" id="270651at2759"/>
<dbReference type="InterPro" id="IPR029026">
    <property type="entry name" value="tRNA_m1G_MTases_N"/>
</dbReference>
<dbReference type="GO" id="GO:0016435">
    <property type="term" value="F:rRNA (guanine) methyltransferase activity"/>
    <property type="evidence" value="ECO:0007669"/>
    <property type="project" value="TreeGrafter"/>
</dbReference>
<protein>
    <recommendedName>
        <fullName evidence="9">rRNA methyltransferase 1, mitochondrial</fullName>
    </recommendedName>
</protein>
<dbReference type="GO" id="GO:0005739">
    <property type="term" value="C:mitochondrion"/>
    <property type="evidence" value="ECO:0007669"/>
    <property type="project" value="UniProtKB-SubCell"/>
</dbReference>
<keyword evidence="7" id="KW-0809">Transit peptide</keyword>
<proteinExistence type="inferred from homology"/>
<dbReference type="InterPro" id="IPR001537">
    <property type="entry name" value="SpoU_MeTrfase"/>
</dbReference>
<comment type="similarity">
    <text evidence="2">Belongs to the class IV-like SAM-binding methyltransferase superfamily. RNA methyltransferase TrmH family.</text>
</comment>
<dbReference type="SUPFAM" id="SSF55315">
    <property type="entry name" value="L30e-like"/>
    <property type="match status" value="1"/>
</dbReference>
<dbReference type="Pfam" id="PF00588">
    <property type="entry name" value="SpoU_methylase"/>
    <property type="match status" value="1"/>
</dbReference>
<name>S9RB60_SCHOY</name>
<accession>S9RB60</accession>
<dbReference type="Gene3D" id="3.30.1330.30">
    <property type="match status" value="1"/>
</dbReference>
<feature type="domain" description="RNA 2-O ribose methyltransferase substrate binding" evidence="10">
    <location>
        <begin position="47"/>
        <end position="122"/>
    </location>
</feature>
<keyword evidence="3" id="KW-0698">rRNA processing</keyword>
<dbReference type="InterPro" id="IPR013123">
    <property type="entry name" value="SpoU_subst-bd"/>
</dbReference>
<dbReference type="PANTHER" id="PTHR46103">
    <property type="entry name" value="RRNA METHYLTRANSFERASE 1, MITOCHONDRIAL"/>
    <property type="match status" value="1"/>
</dbReference>
<evidence type="ECO:0000256" key="6">
    <source>
        <dbReference type="ARBA" id="ARBA00022691"/>
    </source>
</evidence>
<reference evidence="11 12" key="1">
    <citation type="journal article" date="2011" name="Science">
        <title>Comparative functional genomics of the fission yeasts.</title>
        <authorList>
            <person name="Rhind N."/>
            <person name="Chen Z."/>
            <person name="Yassour M."/>
            <person name="Thompson D.A."/>
            <person name="Haas B.J."/>
            <person name="Habib N."/>
            <person name="Wapinski I."/>
            <person name="Roy S."/>
            <person name="Lin M.F."/>
            <person name="Heiman D.I."/>
            <person name="Young S.K."/>
            <person name="Furuya K."/>
            <person name="Guo Y."/>
            <person name="Pidoux A."/>
            <person name="Chen H.M."/>
            <person name="Robbertse B."/>
            <person name="Goldberg J.M."/>
            <person name="Aoki K."/>
            <person name="Bayne E.H."/>
            <person name="Berlin A.M."/>
            <person name="Desjardins C.A."/>
            <person name="Dobbs E."/>
            <person name="Dukaj L."/>
            <person name="Fan L."/>
            <person name="FitzGerald M.G."/>
            <person name="French C."/>
            <person name="Gujja S."/>
            <person name="Hansen K."/>
            <person name="Keifenheim D."/>
            <person name="Levin J.Z."/>
            <person name="Mosher R.A."/>
            <person name="Mueller C.A."/>
            <person name="Pfiffner J."/>
            <person name="Priest M."/>
            <person name="Russ C."/>
            <person name="Smialowska A."/>
            <person name="Swoboda P."/>
            <person name="Sykes S.M."/>
            <person name="Vaughn M."/>
            <person name="Vengrova S."/>
            <person name="Yoder R."/>
            <person name="Zeng Q."/>
            <person name="Allshire R."/>
            <person name="Baulcombe D."/>
            <person name="Birren B.W."/>
            <person name="Brown W."/>
            <person name="Ekwall K."/>
            <person name="Kellis M."/>
            <person name="Leatherwood J."/>
            <person name="Levin H."/>
            <person name="Margalit H."/>
            <person name="Martienssen R."/>
            <person name="Nieduszynski C.A."/>
            <person name="Spatafora J.W."/>
            <person name="Friedman N."/>
            <person name="Dalgaard J.Z."/>
            <person name="Baumann P."/>
            <person name="Niki H."/>
            <person name="Regev A."/>
            <person name="Nusbaum C."/>
        </authorList>
    </citation>
    <scope>NUCLEOTIDE SEQUENCE [LARGE SCALE GENOMIC DNA]</scope>
    <source>
        <strain evidence="12">yFS286</strain>
    </source>
</reference>
<sequence length="322" mass="35847">MILGMSMFIWRTHPFTKILKHPSFRLHPHVFFLRSKSTFQRPSVHDYLYGDHPVRNALQAGKRSFECLFAQSSKQLNEYQTLLNLLKLNIPCRLTGKHELNELTNSRPHNGIVLKASPLEPPVISEIDHVAQGHLSPSTKGDVSSSEGTSKTSPPLYIYCDGISDPQNLGAIIRSSYFLGVHGILLSKKHNSVLSPVVSKASAGALELMNIYRIQNPIQFLKDCSLKDWKVFATAPMGSMSNENQTSLLTMPESLAVKPKIVVFGGEHGLRTNMIRQCEYILTLPHGDRFVDSLNVSVAAGIILHSMKDYSLKITSNSQSKL</sequence>
<dbReference type="HOGENOM" id="CLU_021322_5_1_1"/>
<dbReference type="Pfam" id="PF08032">
    <property type="entry name" value="SpoU_sub_bind"/>
    <property type="match status" value="1"/>
</dbReference>
<dbReference type="PANTHER" id="PTHR46103:SF1">
    <property type="entry name" value="RRNA METHYLTRANSFERASE 1, MITOCHONDRIAL"/>
    <property type="match status" value="1"/>
</dbReference>
<dbReference type="GO" id="GO:0003723">
    <property type="term" value="F:RNA binding"/>
    <property type="evidence" value="ECO:0007669"/>
    <property type="project" value="InterPro"/>
</dbReference>
<dbReference type="VEuPathDB" id="FungiDB:SOCG_01592"/>
<dbReference type="RefSeq" id="XP_013019999.1">
    <property type="nucleotide sequence ID" value="XM_013164545.1"/>
</dbReference>
<keyword evidence="5" id="KW-0808">Transferase</keyword>
<evidence type="ECO:0000313" key="12">
    <source>
        <dbReference type="Proteomes" id="UP000016088"/>
    </source>
</evidence>
<evidence type="ECO:0000256" key="5">
    <source>
        <dbReference type="ARBA" id="ARBA00022679"/>
    </source>
</evidence>
<dbReference type="SUPFAM" id="SSF75217">
    <property type="entry name" value="alpha/beta knot"/>
    <property type="match status" value="1"/>
</dbReference>